<dbReference type="GO" id="GO:0016787">
    <property type="term" value="F:hydrolase activity"/>
    <property type="evidence" value="ECO:0007669"/>
    <property type="project" value="UniProtKB-KW"/>
</dbReference>
<gene>
    <name evidence="2" type="ORF">Enr17x_53340</name>
</gene>
<dbReference type="PRINTS" id="PR00413">
    <property type="entry name" value="HADHALOGNASE"/>
</dbReference>
<dbReference type="AlphaFoldDB" id="A0A518IJI8"/>
<protein>
    <submittedName>
        <fullName evidence="2">Phosphorylated carbohydrates phosphatase</fullName>
        <ecNumber evidence="2">3.1.3.-</ecNumber>
    </submittedName>
</protein>
<dbReference type="EMBL" id="CP037452">
    <property type="protein sequence ID" value="QDV53262.1"/>
    <property type="molecule type" value="Genomic_DNA"/>
</dbReference>
<dbReference type="InterPro" id="IPR023214">
    <property type="entry name" value="HAD_sf"/>
</dbReference>
<evidence type="ECO:0000313" key="3">
    <source>
        <dbReference type="Proteomes" id="UP000318313"/>
    </source>
</evidence>
<dbReference type="Proteomes" id="UP000318313">
    <property type="component" value="Chromosome"/>
</dbReference>
<dbReference type="RefSeq" id="WP_145312658.1">
    <property type="nucleotide sequence ID" value="NZ_CP037452.1"/>
</dbReference>
<dbReference type="InterPro" id="IPR036412">
    <property type="entry name" value="HAD-like_sf"/>
</dbReference>
<sequence>MIQSVIFDLYGTLIHLERDTKPFLHLAQRNRGINTRKAIRLAMTTDCFTLDQFTEMISLDQQEDLTTLLKQLQEDLESAVLFSDTISTLEALKIRNIQTAVISNLATPYKYPFFKHHLGQFFDVIVFSCDCGLIKPDPEIYQITLNMLKALPQQTLMVGDSLKSDVEGPARLGIQGYQLVRSRKTNLAPTEISSLDAILEKV</sequence>
<dbReference type="OrthoDB" id="9809962at2"/>
<keyword evidence="1 2" id="KW-0378">Hydrolase</keyword>
<dbReference type="InterPro" id="IPR006439">
    <property type="entry name" value="HAD-SF_hydro_IA"/>
</dbReference>
<evidence type="ECO:0000256" key="1">
    <source>
        <dbReference type="ARBA" id="ARBA00022801"/>
    </source>
</evidence>
<keyword evidence="3" id="KW-1185">Reference proteome</keyword>
<dbReference type="KEGG" id="gfm:Enr17x_53340"/>
<dbReference type="SFLD" id="SFLDS00003">
    <property type="entry name" value="Haloacid_Dehalogenase"/>
    <property type="match status" value="1"/>
</dbReference>
<dbReference type="Gene3D" id="3.40.50.1000">
    <property type="entry name" value="HAD superfamily/HAD-like"/>
    <property type="match status" value="1"/>
</dbReference>
<dbReference type="NCBIfam" id="TIGR01509">
    <property type="entry name" value="HAD-SF-IA-v3"/>
    <property type="match status" value="1"/>
</dbReference>
<name>A0A518IJI8_9PLAN</name>
<dbReference type="SUPFAM" id="SSF56784">
    <property type="entry name" value="HAD-like"/>
    <property type="match status" value="1"/>
</dbReference>
<dbReference type="NCBIfam" id="TIGR01549">
    <property type="entry name" value="HAD-SF-IA-v1"/>
    <property type="match status" value="1"/>
</dbReference>
<dbReference type="Pfam" id="PF00702">
    <property type="entry name" value="Hydrolase"/>
    <property type="match status" value="1"/>
</dbReference>
<dbReference type="EC" id="3.1.3.-" evidence="2"/>
<evidence type="ECO:0000313" key="2">
    <source>
        <dbReference type="EMBL" id="QDV53262.1"/>
    </source>
</evidence>
<reference evidence="2 3" key="1">
    <citation type="submission" date="2019-03" db="EMBL/GenBank/DDBJ databases">
        <title>Deep-cultivation of Planctomycetes and their phenomic and genomic characterization uncovers novel biology.</title>
        <authorList>
            <person name="Wiegand S."/>
            <person name="Jogler M."/>
            <person name="Boedeker C."/>
            <person name="Pinto D."/>
            <person name="Vollmers J."/>
            <person name="Rivas-Marin E."/>
            <person name="Kohn T."/>
            <person name="Peeters S.H."/>
            <person name="Heuer A."/>
            <person name="Rast P."/>
            <person name="Oberbeckmann S."/>
            <person name="Bunk B."/>
            <person name="Jeske O."/>
            <person name="Meyerdierks A."/>
            <person name="Storesund J.E."/>
            <person name="Kallscheuer N."/>
            <person name="Luecker S."/>
            <person name="Lage O.M."/>
            <person name="Pohl T."/>
            <person name="Merkel B.J."/>
            <person name="Hornburger P."/>
            <person name="Mueller R.-W."/>
            <person name="Bruemmer F."/>
            <person name="Labrenz M."/>
            <person name="Spormann A.M."/>
            <person name="Op den Camp H."/>
            <person name="Overmann J."/>
            <person name="Amann R."/>
            <person name="Jetten M.S.M."/>
            <person name="Mascher T."/>
            <person name="Medema M.H."/>
            <person name="Devos D.P."/>
            <person name="Kaster A.-K."/>
            <person name="Ovreas L."/>
            <person name="Rohde M."/>
            <person name="Galperin M.Y."/>
            <person name="Jogler C."/>
        </authorList>
    </citation>
    <scope>NUCLEOTIDE SEQUENCE [LARGE SCALE GENOMIC DNA]</scope>
    <source>
        <strain evidence="2 3">Enr17</strain>
    </source>
</reference>
<proteinExistence type="predicted"/>
<dbReference type="InterPro" id="IPR051540">
    <property type="entry name" value="S-2-haloacid_dehalogenase"/>
</dbReference>
<accession>A0A518IJI8</accession>
<organism evidence="2 3">
    <name type="scientific">Gimesia fumaroli</name>
    <dbReference type="NCBI Taxonomy" id="2527976"/>
    <lineage>
        <taxon>Bacteria</taxon>
        <taxon>Pseudomonadati</taxon>
        <taxon>Planctomycetota</taxon>
        <taxon>Planctomycetia</taxon>
        <taxon>Planctomycetales</taxon>
        <taxon>Planctomycetaceae</taxon>
        <taxon>Gimesia</taxon>
    </lineage>
</organism>
<dbReference type="PANTHER" id="PTHR43316">
    <property type="entry name" value="HYDROLASE, HALOACID DELAHOGENASE-RELATED"/>
    <property type="match status" value="1"/>
</dbReference>
<dbReference type="SFLD" id="SFLDG01129">
    <property type="entry name" value="C1.5:_HAD__Beta-PGM__Phosphata"/>
    <property type="match status" value="1"/>
</dbReference>